<evidence type="ECO:0000313" key="5">
    <source>
        <dbReference type="Proteomes" id="UP001248581"/>
    </source>
</evidence>
<evidence type="ECO:0000256" key="1">
    <source>
        <dbReference type="SAM" id="SignalP"/>
    </source>
</evidence>
<dbReference type="Gene3D" id="2.60.120.600">
    <property type="entry name" value="Domain of unknown function DUF1214, C-terminal domain"/>
    <property type="match status" value="1"/>
</dbReference>
<evidence type="ECO:0000313" key="4">
    <source>
        <dbReference type="EMBL" id="WNC67116.1"/>
    </source>
</evidence>
<dbReference type="InterPro" id="IPR037049">
    <property type="entry name" value="DUF1214_C_sf"/>
</dbReference>
<dbReference type="InterPro" id="IPR037050">
    <property type="entry name" value="DUF1254_sf"/>
</dbReference>
<dbReference type="SUPFAM" id="SSF160935">
    <property type="entry name" value="VPA0735-like"/>
    <property type="match status" value="1"/>
</dbReference>
<evidence type="ECO:0000259" key="2">
    <source>
        <dbReference type="Pfam" id="PF06742"/>
    </source>
</evidence>
<dbReference type="RefSeq" id="WP_348386280.1">
    <property type="nucleotide sequence ID" value="NZ_CP134146.1"/>
</dbReference>
<dbReference type="EMBL" id="CP134146">
    <property type="protein sequence ID" value="WNC67116.1"/>
    <property type="molecule type" value="Genomic_DNA"/>
</dbReference>
<dbReference type="Gene3D" id="2.60.40.1610">
    <property type="entry name" value="Domain of unknown function DUF1254"/>
    <property type="match status" value="1"/>
</dbReference>
<sequence length="491" mass="55263">MMKLSKKLIALTLISSTFTNYSHAEPQVPANITTPDIVKTQAVGDLHFKDGYPSDETMSKVQRYMLIQRAVNVFTDGIQISSMQAIQTGLASMGAESNKVIPISESFLDSNSLWLTGNTSTPYALFSVDVKDGPIVMDLKTPVLGFIDDAFFQYVGDIGVGNPKDAGKGAKYIVVHESYKGKLPADHIVLKTPTYKHWVAFRYGDTKQIQQFKDTFKMYRLGEESTKVKYMDISGVKMNTVHANNEDFYHELNEMIQYEPVTSGDPHYRGLLAKIGIEKGKPFNPQGEYLEALKEAAGIANVHARTEAFRPSNKEAYFYGDKRNWFLPFGSTMSHEFIKDGKLYIDDRTAFHYVATGITPLMTMKFDGQGSSYLMTTTDDKGEALDGNEVYTVTLPPNPPMKRFWSFMAYDNQSRSILPTQQRSGGFDSQGDVVMNDDGSVTVTFSSTKPKGESNWVQTLPNKGFFLLYRMYSPTMEWHDRKYMIGDLIKQ</sequence>
<feature type="signal peptide" evidence="1">
    <location>
        <begin position="1"/>
        <end position="24"/>
    </location>
</feature>
<organism evidence="4 5">
    <name type="scientific">Thalassotalea nanhaiensis</name>
    <dbReference type="NCBI Taxonomy" id="3065648"/>
    <lineage>
        <taxon>Bacteria</taxon>
        <taxon>Pseudomonadati</taxon>
        <taxon>Pseudomonadota</taxon>
        <taxon>Gammaproteobacteria</taxon>
        <taxon>Alteromonadales</taxon>
        <taxon>Colwelliaceae</taxon>
        <taxon>Thalassotalea</taxon>
    </lineage>
</organism>
<dbReference type="PANTHER" id="PTHR36509">
    <property type="entry name" value="BLL3101 PROTEIN"/>
    <property type="match status" value="1"/>
</dbReference>
<proteinExistence type="predicted"/>
<protein>
    <submittedName>
        <fullName evidence="4">DUF1214 domain-containing protein</fullName>
    </submittedName>
</protein>
<name>A0ABY9TFB7_9GAMM</name>
<feature type="domain" description="DUF1214" evidence="2">
    <location>
        <begin position="371"/>
        <end position="475"/>
    </location>
</feature>
<keyword evidence="5" id="KW-1185">Reference proteome</keyword>
<dbReference type="Pfam" id="PF06742">
    <property type="entry name" value="DUF1214"/>
    <property type="match status" value="1"/>
</dbReference>
<dbReference type="Proteomes" id="UP001248581">
    <property type="component" value="Chromosome"/>
</dbReference>
<dbReference type="Pfam" id="PF06863">
    <property type="entry name" value="DUF1254"/>
    <property type="match status" value="1"/>
</dbReference>
<dbReference type="InterPro" id="IPR010679">
    <property type="entry name" value="DUF1254"/>
</dbReference>
<feature type="domain" description="DUF1254" evidence="3">
    <location>
        <begin position="104"/>
        <end position="219"/>
    </location>
</feature>
<dbReference type="PANTHER" id="PTHR36509:SF3">
    <property type="entry name" value="SIGNAL PEPTIDE PROTEIN"/>
    <property type="match status" value="1"/>
</dbReference>
<accession>A0ABY9TFB7</accession>
<reference evidence="5" key="1">
    <citation type="submission" date="2023-09" db="EMBL/GenBank/DDBJ databases">
        <authorList>
            <person name="Li S."/>
            <person name="Li X."/>
            <person name="Zhang C."/>
            <person name="Zhao Z."/>
        </authorList>
    </citation>
    <scope>NUCLEOTIDE SEQUENCE [LARGE SCALE GENOMIC DNA]</scope>
    <source>
        <strain evidence="5">SQ345</strain>
    </source>
</reference>
<dbReference type="InterPro" id="IPR010621">
    <property type="entry name" value="DUF1214"/>
</dbReference>
<gene>
    <name evidence="4" type="ORF">RI845_11330</name>
</gene>
<keyword evidence="1" id="KW-0732">Signal</keyword>
<feature type="chain" id="PRO_5046448652" evidence="1">
    <location>
        <begin position="25"/>
        <end position="491"/>
    </location>
</feature>
<dbReference type="Gene3D" id="1.10.3360.10">
    <property type="entry name" value="VPA0735-like domain"/>
    <property type="match status" value="1"/>
</dbReference>
<evidence type="ECO:0000259" key="3">
    <source>
        <dbReference type="Pfam" id="PF06863"/>
    </source>
</evidence>